<evidence type="ECO:0000256" key="3">
    <source>
        <dbReference type="SAM" id="Phobius"/>
    </source>
</evidence>
<protein>
    <submittedName>
        <fullName evidence="4">Pilus assembly protein PilO</fullName>
    </submittedName>
</protein>
<keyword evidence="1" id="KW-0175">Coiled coil</keyword>
<feature type="coiled-coil region" evidence="1">
    <location>
        <begin position="28"/>
        <end position="76"/>
    </location>
</feature>
<organism evidence="4 5">
    <name type="scientific">Clostridium butyricum</name>
    <dbReference type="NCBI Taxonomy" id="1492"/>
    <lineage>
        <taxon>Bacteria</taxon>
        <taxon>Bacillati</taxon>
        <taxon>Bacillota</taxon>
        <taxon>Clostridia</taxon>
        <taxon>Eubacteriales</taxon>
        <taxon>Clostridiaceae</taxon>
        <taxon>Clostridium</taxon>
    </lineage>
</organism>
<feature type="region of interest" description="Disordered" evidence="2">
    <location>
        <begin position="137"/>
        <end position="187"/>
    </location>
</feature>
<reference evidence="4 5" key="1">
    <citation type="submission" date="2020-01" db="EMBL/GenBank/DDBJ databases">
        <title>Genome sequence of a 1,3-propanediol producer, Clostridium butyricum S3.</title>
        <authorList>
            <person name="Zhou J."/>
        </authorList>
    </citation>
    <scope>NUCLEOTIDE SEQUENCE [LARGE SCALE GENOMIC DNA]</scope>
    <source>
        <strain evidence="4 5">S3</strain>
    </source>
</reference>
<keyword evidence="3" id="KW-1133">Transmembrane helix</keyword>
<dbReference type="AlphaFoldDB" id="A0A6L9EP93"/>
<proteinExistence type="predicted"/>
<dbReference type="EMBL" id="WOFV02000019">
    <property type="protein sequence ID" value="NAS17815.1"/>
    <property type="molecule type" value="Genomic_DNA"/>
</dbReference>
<comment type="caution">
    <text evidence="4">The sequence shown here is derived from an EMBL/GenBank/DDBJ whole genome shotgun (WGS) entry which is preliminary data.</text>
</comment>
<evidence type="ECO:0000256" key="1">
    <source>
        <dbReference type="SAM" id="Coils"/>
    </source>
</evidence>
<keyword evidence="3" id="KW-0812">Transmembrane</keyword>
<keyword evidence="3" id="KW-0472">Membrane</keyword>
<name>A0A6L9EP93_CLOBU</name>
<feature type="transmembrane region" description="Helical" evidence="3">
    <location>
        <begin position="7"/>
        <end position="24"/>
    </location>
</feature>
<evidence type="ECO:0000313" key="4">
    <source>
        <dbReference type="EMBL" id="NAS17815.1"/>
    </source>
</evidence>
<gene>
    <name evidence="4" type="ORF">GND98_007985</name>
</gene>
<sequence length="427" mass="47810">MKLSKKEKILICVLGMLIVGYGYYEFIYSKQVTKIDELANKRNEIEDKYTSAMNTIASLENRKNEQKILLTKVTDKTDSFYPLINQESIIIELNSLLDDSKLIGALNFESIETKGVESIDKKQKSIKESSIQPTADKFKVLAGEKADTEKSTDSESNNLEEKQQENSDADTENNESNKSESTDNKNEVTVQQIKCDVNFKGSYKSLNSFLKSLETNHNKIVAKSVKISESTIDEVSGILELEFYAIPKVDDKEVEKYLEWKFNNVYGKESPFSTGAATGVSSSTSSYTQDFNMYVRSNTSVLPSVTVCKSDDELKNSYVYSNKNSEEKVQLTLTKKDDVYYYKYSTSNDRYPKENSSLGVGFIPVGDNIVIDISSEKRVDDDDKSSLNLNIVNNTDKLAVVNISADDSKSPRVTVGGDGSKISINNK</sequence>
<evidence type="ECO:0000256" key="2">
    <source>
        <dbReference type="SAM" id="MobiDB-lite"/>
    </source>
</evidence>
<feature type="compositionally biased region" description="Basic and acidic residues" evidence="2">
    <location>
        <begin position="175"/>
        <end position="186"/>
    </location>
</feature>
<accession>A0A6L9EP93</accession>
<evidence type="ECO:0000313" key="5">
    <source>
        <dbReference type="Proteomes" id="UP000474042"/>
    </source>
</evidence>
<dbReference type="Proteomes" id="UP000474042">
    <property type="component" value="Unassembled WGS sequence"/>
</dbReference>
<feature type="compositionally biased region" description="Basic and acidic residues" evidence="2">
    <location>
        <begin position="137"/>
        <end position="165"/>
    </location>
</feature>